<evidence type="ECO:0000313" key="1">
    <source>
        <dbReference type="EMBL" id="KAI9906251.1"/>
    </source>
</evidence>
<evidence type="ECO:0000313" key="2">
    <source>
        <dbReference type="Proteomes" id="UP001163321"/>
    </source>
</evidence>
<proteinExistence type="predicted"/>
<reference evidence="1 2" key="1">
    <citation type="journal article" date="2022" name="bioRxiv">
        <title>The genome of the oomycete Peronosclerospora sorghi, a cosmopolitan pathogen of maize and sorghum, is inflated with dispersed pseudogenes.</title>
        <authorList>
            <person name="Fletcher K."/>
            <person name="Martin F."/>
            <person name="Isakeit T."/>
            <person name="Cavanaugh K."/>
            <person name="Magill C."/>
            <person name="Michelmore R."/>
        </authorList>
    </citation>
    <scope>NUCLEOTIDE SEQUENCE [LARGE SCALE GENOMIC DNA]</scope>
    <source>
        <strain evidence="1">P6</strain>
    </source>
</reference>
<dbReference type="EMBL" id="CM047587">
    <property type="protein sequence ID" value="KAI9906251.1"/>
    <property type="molecule type" value="Genomic_DNA"/>
</dbReference>
<comment type="caution">
    <text evidence="1">The sequence shown here is derived from an EMBL/GenBank/DDBJ whole genome shotgun (WGS) entry which is preliminary data.</text>
</comment>
<sequence length="497" mass="51742">MSNNKPPTENETPSYLKRRLELHLIRKNRVEICIELVLSHLNTPHIARNVTQFSLAVHEITIPFTHCPVVFEITVIAVVVAVVVAPVLLDAAVVVPNPNDGVVDVSLLLSLALVDGAFVLVLPKEKPVADAAGFADSPEVVAVVAPNVNPPVELDAVVGADFASTVAVVPKLKPDVAGAAALASDEPKSKVDVFVAFVSATDVVVPNLKGLGVDVEGAAAESGFAALPKLKVDDGGGAAAASLGAVDVAPNVKFPALGAWDVGCALEVKGKLVNDAVDEAGAALDVAPKENPLDGADDAVDEAGAALDVAPKENPLDGAAVAVVPVPKLKPPEGAEEDVEAAVDAVEPKEKLKVMAVGMVNYGMGGTPVTARGDQSTGFLDQLHDGSKEMAGMETEPFVMDFSSKSQNRNRGNYRCSKCGEPKKGHVCPLVPSNYKCNRCGLSRKSCTCVAPTMRTIGVQVEMDEDMTTRVLDLSLQGVIEFQKTPVPYAPPSNNAS</sequence>
<accession>A0ACC0VJE5</accession>
<dbReference type="Proteomes" id="UP001163321">
    <property type="component" value="Chromosome 8"/>
</dbReference>
<organism evidence="1 2">
    <name type="scientific">Peronosclerospora sorghi</name>
    <dbReference type="NCBI Taxonomy" id="230839"/>
    <lineage>
        <taxon>Eukaryota</taxon>
        <taxon>Sar</taxon>
        <taxon>Stramenopiles</taxon>
        <taxon>Oomycota</taxon>
        <taxon>Peronosporomycetes</taxon>
        <taxon>Peronosporales</taxon>
        <taxon>Peronosporaceae</taxon>
        <taxon>Peronosclerospora</taxon>
    </lineage>
</organism>
<protein>
    <submittedName>
        <fullName evidence="1">Uncharacterized protein</fullName>
    </submittedName>
</protein>
<gene>
    <name evidence="1" type="ORF">PsorP6_003181</name>
</gene>
<keyword evidence="2" id="KW-1185">Reference proteome</keyword>
<name>A0ACC0VJE5_9STRA</name>